<dbReference type="EMBL" id="SMKY01000044">
    <property type="protein sequence ID" value="TDD84508.1"/>
    <property type="molecule type" value="Genomic_DNA"/>
</dbReference>
<organism evidence="1 2">
    <name type="scientific">Actinomadura darangshiensis</name>
    <dbReference type="NCBI Taxonomy" id="705336"/>
    <lineage>
        <taxon>Bacteria</taxon>
        <taxon>Bacillati</taxon>
        <taxon>Actinomycetota</taxon>
        <taxon>Actinomycetes</taxon>
        <taxon>Streptosporangiales</taxon>
        <taxon>Thermomonosporaceae</taxon>
        <taxon>Actinomadura</taxon>
    </lineage>
</organism>
<dbReference type="RefSeq" id="WP_132197276.1">
    <property type="nucleotide sequence ID" value="NZ_SMKY01000044.1"/>
</dbReference>
<name>A0A4R5BDB5_9ACTN</name>
<proteinExistence type="predicted"/>
<dbReference type="OrthoDB" id="9852702at2"/>
<reference evidence="1 2" key="1">
    <citation type="submission" date="2019-03" db="EMBL/GenBank/DDBJ databases">
        <title>Draft genome sequences of novel Actinobacteria.</title>
        <authorList>
            <person name="Sahin N."/>
            <person name="Ay H."/>
            <person name="Saygin H."/>
        </authorList>
    </citation>
    <scope>NUCLEOTIDE SEQUENCE [LARGE SCALE GENOMIC DNA]</scope>
    <source>
        <strain evidence="1 2">DSM 45941</strain>
    </source>
</reference>
<dbReference type="Proteomes" id="UP000295578">
    <property type="component" value="Unassembled WGS sequence"/>
</dbReference>
<comment type="caution">
    <text evidence="1">The sequence shown here is derived from an EMBL/GenBank/DDBJ whole genome shotgun (WGS) entry which is preliminary data.</text>
</comment>
<evidence type="ECO:0008006" key="3">
    <source>
        <dbReference type="Google" id="ProtNLM"/>
    </source>
</evidence>
<sequence>MREVQHGCNVLVADVQGAELAVLEGTDLDRLDLAVIEGSTWARCTGGSTLDDIAAYIRDADWREVAVFRHSRPYVADVVWLSPAAVTRAAGTDAGTGTEGGPR</sequence>
<protein>
    <recommendedName>
        <fullName evidence="3">FkbM family methyltransferase</fullName>
    </recommendedName>
</protein>
<gene>
    <name evidence="1" type="ORF">E1293_12790</name>
</gene>
<evidence type="ECO:0000313" key="1">
    <source>
        <dbReference type="EMBL" id="TDD84508.1"/>
    </source>
</evidence>
<dbReference type="AlphaFoldDB" id="A0A4R5BDB5"/>
<evidence type="ECO:0000313" key="2">
    <source>
        <dbReference type="Proteomes" id="UP000295578"/>
    </source>
</evidence>
<accession>A0A4R5BDB5</accession>
<keyword evidence="2" id="KW-1185">Reference proteome</keyword>